<evidence type="ECO:0000256" key="18">
    <source>
        <dbReference type="ARBA" id="ARBA00033022"/>
    </source>
</evidence>
<dbReference type="GO" id="GO:0004623">
    <property type="term" value="F:phospholipase A2 activity"/>
    <property type="evidence" value="ECO:0007669"/>
    <property type="project" value="UniProtKB-EC"/>
</dbReference>
<evidence type="ECO:0000313" key="37">
    <source>
        <dbReference type="Proteomes" id="UP000008743"/>
    </source>
</evidence>
<dbReference type="SUPFAM" id="SSF52266">
    <property type="entry name" value="SGNH hydrolase"/>
    <property type="match status" value="1"/>
</dbReference>
<evidence type="ECO:0000256" key="19">
    <source>
        <dbReference type="ARBA" id="ARBA00045916"/>
    </source>
</evidence>
<dbReference type="InterPro" id="IPR036514">
    <property type="entry name" value="SGNH_hydro_sf"/>
</dbReference>
<evidence type="ECO:0000256" key="11">
    <source>
        <dbReference type="ARBA" id="ARBA00023098"/>
    </source>
</evidence>
<dbReference type="Proteomes" id="UP000008743">
    <property type="component" value="Unassembled WGS sequence"/>
</dbReference>
<evidence type="ECO:0000256" key="9">
    <source>
        <dbReference type="ARBA" id="ARBA00022801"/>
    </source>
</evidence>
<comment type="function">
    <text evidence="19">Calcium-independent membrane-associated phospholipase that catalyzes complete diacylation of phospholipids by hydrolyzing both sn-1 and sn-2 fatty acyl chains attached to the glycerol backbone (phospholipase B activity). Has dual phospholipase and lysophospholipase activities toward diacylphospholipids. Preferentially cleaves sn-2 ester bonds over sn-1 bonds. Acts as a lipase toward glycerolipid substrates. Hydrolyzes fatty acyl chains of diacylglycerols with preference for the sn-2 position and of triacylglycerols with not positional selectivity. May also hydrolyze long chain retinyl esters such as retinyl palmitate. May contribute to digestion of dietary phospholipids, glycerolipids and retinoids, facilitating lipid absorption at the brush border.</text>
</comment>
<comment type="catalytic activity">
    <reaction evidence="30">
        <text>1-hexadecanoyl-sn-glycero-3-phosphocholine + H2O = sn-glycerol 3-phosphocholine + hexadecanoate + H(+)</text>
        <dbReference type="Rhea" id="RHEA:40435"/>
        <dbReference type="ChEBI" id="CHEBI:7896"/>
        <dbReference type="ChEBI" id="CHEBI:15377"/>
        <dbReference type="ChEBI" id="CHEBI:15378"/>
        <dbReference type="ChEBI" id="CHEBI:16870"/>
        <dbReference type="ChEBI" id="CHEBI:72998"/>
    </reaction>
    <physiologicalReaction direction="left-to-right" evidence="30">
        <dbReference type="Rhea" id="RHEA:40436"/>
    </physiologicalReaction>
</comment>
<comment type="catalytic activity">
    <reaction evidence="14">
        <text>1-hexadecanoyl-2-(9Z,12Z-octadecadienoyl)-sn-glycero-3-phosphocholine + H2O = (9Z,12Z)-octadecadienoate + 1-hexadecanoyl-sn-glycero-3-phosphocholine + H(+)</text>
        <dbReference type="Rhea" id="RHEA:40811"/>
        <dbReference type="ChEBI" id="CHEBI:15377"/>
        <dbReference type="ChEBI" id="CHEBI:15378"/>
        <dbReference type="ChEBI" id="CHEBI:30245"/>
        <dbReference type="ChEBI" id="CHEBI:72998"/>
        <dbReference type="ChEBI" id="CHEBI:73002"/>
    </reaction>
    <physiologicalReaction direction="left-to-right" evidence="14">
        <dbReference type="Rhea" id="RHEA:40812"/>
    </physiologicalReaction>
</comment>
<comment type="similarity">
    <text evidence="3">Belongs to the 'GDSL' lipolytic enzyme family. Phospholipase B1 subfamily.</text>
</comment>
<evidence type="ECO:0000256" key="4">
    <source>
        <dbReference type="ARBA" id="ARBA00015133"/>
    </source>
</evidence>
<keyword evidence="10 35" id="KW-1133">Transmembrane helix</keyword>
<evidence type="ECO:0000256" key="25">
    <source>
        <dbReference type="ARBA" id="ARBA00048058"/>
    </source>
</evidence>
<keyword evidence="8" id="KW-0677">Repeat</keyword>
<evidence type="ECO:0000256" key="23">
    <source>
        <dbReference type="ARBA" id="ARBA00048011"/>
    </source>
</evidence>
<protein>
    <recommendedName>
        <fullName evidence="4">Phospholipase B1, membrane-associated</fullName>
    </recommendedName>
    <alternativeName>
        <fullName evidence="15">Lysophospholipase</fullName>
    </alternativeName>
    <alternativeName>
        <fullName evidence="16">Phospholipase A2</fullName>
    </alternativeName>
    <alternativeName>
        <fullName evidence="18">Phospholipase B/lipase</fullName>
    </alternativeName>
    <alternativeName>
        <fullName evidence="17">Triacylglycerol lipase</fullName>
    </alternativeName>
</protein>
<comment type="catalytic activity">
    <reaction evidence="26">
        <text>1-hexadecanoyl-2-(9Z,12Z-octadecadienoyl)-sn-glycero-3-phosphocholine + H2O = 2-(9Z,12Z-octadecadienoyl)-sn-glycero-3-phosphocholine + hexadecanoate + H(+)</text>
        <dbReference type="Rhea" id="RHEA:40971"/>
        <dbReference type="ChEBI" id="CHEBI:7896"/>
        <dbReference type="ChEBI" id="CHEBI:15377"/>
        <dbReference type="ChEBI" id="CHEBI:15378"/>
        <dbReference type="ChEBI" id="CHEBI:73002"/>
        <dbReference type="ChEBI" id="CHEBI:76084"/>
    </reaction>
    <physiologicalReaction direction="left-to-right" evidence="26">
        <dbReference type="Rhea" id="RHEA:40972"/>
    </physiologicalReaction>
</comment>
<dbReference type="FunFam" id="3.40.50.1110:FF:000005">
    <property type="entry name" value="Phospholipase B1"/>
    <property type="match status" value="1"/>
</dbReference>
<comment type="subcellular location">
    <subcellularLocation>
        <location evidence="1">Apical cell membrane</location>
    </subcellularLocation>
    <subcellularLocation>
        <location evidence="2">Cell membrane</location>
        <topology evidence="2">Single-pass type I membrane protein</topology>
    </subcellularLocation>
</comment>
<evidence type="ECO:0000256" key="31">
    <source>
        <dbReference type="ARBA" id="ARBA00048869"/>
    </source>
</evidence>
<dbReference type="GO" id="GO:0006644">
    <property type="term" value="P:phospholipid metabolic process"/>
    <property type="evidence" value="ECO:0007669"/>
    <property type="project" value="TreeGrafter"/>
</dbReference>
<dbReference type="CDD" id="cd01824">
    <property type="entry name" value="Phospholipase_B_like"/>
    <property type="match status" value="1"/>
</dbReference>
<comment type="catalytic activity">
    <reaction evidence="29">
        <text>1-hexadecanoyl-2-(9Z-octadecenoyl)-sn-glycero-3-phosphoethanolamine + H2O = 1-hexadecanoyl-sn-glycero-3-phosphoethanolamine + (9Z)-octadecenoate + H(+)</text>
        <dbReference type="Rhea" id="RHEA:40911"/>
        <dbReference type="ChEBI" id="CHEBI:15377"/>
        <dbReference type="ChEBI" id="CHEBI:15378"/>
        <dbReference type="ChEBI" id="CHEBI:30823"/>
        <dbReference type="ChEBI" id="CHEBI:73004"/>
        <dbReference type="ChEBI" id="CHEBI:73007"/>
    </reaction>
    <physiologicalReaction direction="left-to-right" evidence="29">
        <dbReference type="Rhea" id="RHEA:40912"/>
    </physiologicalReaction>
</comment>
<name>A0A0D2VN33_CAPO3</name>
<dbReference type="STRING" id="595528.A0A0D2VN33"/>
<dbReference type="AlphaFoldDB" id="A0A0D2VN33"/>
<evidence type="ECO:0000256" key="5">
    <source>
        <dbReference type="ARBA" id="ARBA00022475"/>
    </source>
</evidence>
<comment type="catalytic activity">
    <reaction evidence="23">
        <text>2,3-di-(9Z)-octadecenoyl-sn-glycerol + H2O = 3-(9Z-octadecenoyl)-sn-glycerol + (9Z)-octadecenoate + H(+)</text>
        <dbReference type="Rhea" id="RHEA:42604"/>
        <dbReference type="ChEBI" id="CHEBI:15377"/>
        <dbReference type="ChEBI" id="CHEBI:15378"/>
        <dbReference type="ChEBI" id="CHEBI:30823"/>
        <dbReference type="ChEBI" id="CHEBI:75824"/>
        <dbReference type="ChEBI" id="CHEBI:75938"/>
    </reaction>
    <physiologicalReaction direction="left-to-right" evidence="23">
        <dbReference type="Rhea" id="RHEA:42605"/>
    </physiologicalReaction>
</comment>
<dbReference type="Gene3D" id="3.40.50.1110">
    <property type="entry name" value="SGNH hydrolase"/>
    <property type="match status" value="1"/>
</dbReference>
<evidence type="ECO:0000256" key="32">
    <source>
        <dbReference type="ARBA" id="ARBA00048872"/>
    </source>
</evidence>
<sequence length="463" mass="50344">MVCCFFNVTSFFVLFYSLVGTSMQRAILLALIVAAVAVSTASAAALPMLTAEQLQLFTAPFFSTRKPTGGLDMPCDTAGGVSETVPTSVHMLRPGDIKVVAALGDSLTAAYAAMDPSIDGMLYEYRNISWSVGGGGSLAEQITLPNILKEYNPDVTGFSTSVNTLFQIPPTAGLNVAVSGAIATGLPAQARSLVNKTKSDPTIDWEKDWKVVTLFIGGNDACALCLNETLHSPQFIRDNIEAALDILLEGLPRTLVNLVELLDVTQLFEVHDDMCDALHQQLCPCLGGVNDTTIRANISATIVEYQRAVAELAQLPKYNSHENFTVVDQPFFSKTKIPLLADNVTPDRSYFAVDCFHFASIAHEASGLALWNSMVEPVGHKRTDWKIGEPLECPSDAHNRPFFFTNYNSYLYLKYGSQFGPGSDSDDHAVAIGVGVSVGVVALLVVIVLFVRWYNRRHSYQRL</sequence>
<evidence type="ECO:0000256" key="26">
    <source>
        <dbReference type="ARBA" id="ARBA00048362"/>
    </source>
</evidence>
<evidence type="ECO:0000256" key="27">
    <source>
        <dbReference type="ARBA" id="ARBA00048374"/>
    </source>
</evidence>
<accession>A0A0D2VN33</accession>
<evidence type="ECO:0000256" key="10">
    <source>
        <dbReference type="ARBA" id="ARBA00022989"/>
    </source>
</evidence>
<comment type="catalytic activity">
    <reaction evidence="27">
        <text>1-octadecanoyl-2-(9Z,12Z)-octadecadienoyl-sn-glycerol + H2O = 1-octadecanoyl-sn-glycerol + (9Z,12Z)-octadecadienoate + H(+)</text>
        <dbReference type="Rhea" id="RHEA:40927"/>
        <dbReference type="ChEBI" id="CHEBI:15377"/>
        <dbReference type="ChEBI" id="CHEBI:15378"/>
        <dbReference type="ChEBI" id="CHEBI:30245"/>
        <dbReference type="ChEBI" id="CHEBI:75550"/>
        <dbReference type="ChEBI" id="CHEBI:77097"/>
    </reaction>
    <physiologicalReaction direction="left-to-right" evidence="27">
        <dbReference type="Rhea" id="RHEA:40928"/>
    </physiologicalReaction>
</comment>
<evidence type="ECO:0000256" key="15">
    <source>
        <dbReference type="ARBA" id="ARBA00029723"/>
    </source>
</evidence>
<dbReference type="PANTHER" id="PTHR21325:SF31">
    <property type="entry name" value="GH22081P-RELATED"/>
    <property type="match status" value="1"/>
</dbReference>
<keyword evidence="13" id="KW-0325">Glycoprotein</keyword>
<evidence type="ECO:0000256" key="2">
    <source>
        <dbReference type="ARBA" id="ARBA00004251"/>
    </source>
</evidence>
<comment type="catalytic activity">
    <reaction evidence="32">
        <text>1-O-hexadecyl-2-(9Z)-octadecenoyl-sn-glycero-3-phosphocholine + H2O = 1-O-hexadecyl-sn-glycero-3-phosphocholine + (9Z)-octadecenoate + H(+)</text>
        <dbReference type="Rhea" id="RHEA:40915"/>
        <dbReference type="ChEBI" id="CHEBI:15377"/>
        <dbReference type="ChEBI" id="CHEBI:15378"/>
        <dbReference type="ChEBI" id="CHEBI:30823"/>
        <dbReference type="ChEBI" id="CHEBI:34112"/>
        <dbReference type="ChEBI" id="CHEBI:64496"/>
    </reaction>
    <physiologicalReaction direction="left-to-right" evidence="32">
        <dbReference type="Rhea" id="RHEA:40916"/>
    </physiologicalReaction>
</comment>
<dbReference type="InterPro" id="IPR035547">
    <property type="entry name" value="Phospholipase_B"/>
</dbReference>
<feature type="transmembrane region" description="Helical" evidence="35">
    <location>
        <begin position="429"/>
        <end position="454"/>
    </location>
</feature>
<dbReference type="InParanoid" id="A0A0D2VN33"/>
<dbReference type="Pfam" id="PF00657">
    <property type="entry name" value="Lipase_GDSL"/>
    <property type="match status" value="1"/>
</dbReference>
<organism evidence="36 37">
    <name type="scientific">Capsaspora owczarzaki (strain ATCC 30864)</name>
    <dbReference type="NCBI Taxonomy" id="595528"/>
    <lineage>
        <taxon>Eukaryota</taxon>
        <taxon>Filasterea</taxon>
        <taxon>Capsaspora</taxon>
    </lineage>
</organism>
<evidence type="ECO:0000256" key="30">
    <source>
        <dbReference type="ARBA" id="ARBA00048656"/>
    </source>
</evidence>
<keyword evidence="6 35" id="KW-0812">Transmembrane</keyword>
<dbReference type="PANTHER" id="PTHR21325">
    <property type="entry name" value="PHOSPHOLIPASE B, PLB1"/>
    <property type="match status" value="1"/>
</dbReference>
<keyword evidence="11" id="KW-0443">Lipid metabolism</keyword>
<comment type="catalytic activity">
    <reaction evidence="33">
        <text>1-hexadecanoyl-2-(9Z)-octadecenoyl-3-octadecanoyl-sn-glycerol + H2O = 1-hexadecanoyl-3-octadecanoyl-sn-glycerol + (9Z)-octadecenoate + H(+)</text>
        <dbReference type="Rhea" id="RHEA:41103"/>
        <dbReference type="ChEBI" id="CHEBI:15377"/>
        <dbReference type="ChEBI" id="CHEBI:15378"/>
        <dbReference type="ChEBI" id="CHEBI:30823"/>
        <dbReference type="ChEBI" id="CHEBI:77623"/>
        <dbReference type="ChEBI" id="CHEBI:77624"/>
    </reaction>
    <physiologicalReaction direction="left-to-right" evidence="33">
        <dbReference type="Rhea" id="RHEA:41104"/>
    </physiologicalReaction>
</comment>
<dbReference type="GO" id="GO:0004622">
    <property type="term" value="F:phosphatidylcholine lysophospholipase activity"/>
    <property type="evidence" value="ECO:0007669"/>
    <property type="project" value="UniProtKB-EC"/>
</dbReference>
<evidence type="ECO:0000256" key="12">
    <source>
        <dbReference type="ARBA" id="ARBA00023136"/>
    </source>
</evidence>
<keyword evidence="5" id="KW-1003">Cell membrane</keyword>
<comment type="catalytic activity">
    <reaction evidence="31">
        <text>1,3-dihexadecanoyl-2-(9Z-octadecenoyl)glycerol + H2O = 1,3-dihexadecanoylglycerol + (9Z)-octadecenoate + H(+)</text>
        <dbReference type="Rhea" id="RHEA:40983"/>
        <dbReference type="ChEBI" id="CHEBI:15377"/>
        <dbReference type="ChEBI" id="CHEBI:15378"/>
        <dbReference type="ChEBI" id="CHEBI:30823"/>
        <dbReference type="ChEBI" id="CHEBI:75688"/>
        <dbReference type="ChEBI" id="CHEBI:77619"/>
    </reaction>
    <physiologicalReaction direction="left-to-right" evidence="31">
        <dbReference type="Rhea" id="RHEA:40984"/>
    </physiologicalReaction>
</comment>
<evidence type="ECO:0000256" key="3">
    <source>
        <dbReference type="ARBA" id="ARBA00009979"/>
    </source>
</evidence>
<dbReference type="EMBL" id="KE346362">
    <property type="protein sequence ID" value="KJE91617.1"/>
    <property type="molecule type" value="Genomic_DNA"/>
</dbReference>
<proteinExistence type="inferred from homology"/>
<dbReference type="eggNOG" id="KOG3670">
    <property type="taxonomic scope" value="Eukaryota"/>
</dbReference>
<comment type="catalytic activity">
    <reaction evidence="24">
        <text>a 1-O-alkyl-2-acyl-sn-glycero-3-phosphocholine + H2O = a 1-O-alkyl-sn-glycero-3-phosphocholine + a fatty acid + H(+)</text>
        <dbReference type="Rhea" id="RHEA:36231"/>
        <dbReference type="ChEBI" id="CHEBI:15377"/>
        <dbReference type="ChEBI" id="CHEBI:15378"/>
        <dbReference type="ChEBI" id="CHEBI:28868"/>
        <dbReference type="ChEBI" id="CHEBI:30909"/>
        <dbReference type="ChEBI" id="CHEBI:36702"/>
        <dbReference type="EC" id="3.1.1.4"/>
    </reaction>
    <physiologicalReaction direction="left-to-right" evidence="24">
        <dbReference type="Rhea" id="RHEA:36232"/>
    </physiologicalReaction>
</comment>
<evidence type="ECO:0000256" key="21">
    <source>
        <dbReference type="ARBA" id="ARBA00047363"/>
    </source>
</evidence>
<dbReference type="InterPro" id="IPR038885">
    <property type="entry name" value="PLB1"/>
</dbReference>
<evidence type="ECO:0000256" key="34">
    <source>
        <dbReference type="ARBA" id="ARBA00049363"/>
    </source>
</evidence>
<keyword evidence="12 35" id="KW-0472">Membrane</keyword>
<evidence type="ECO:0000256" key="20">
    <source>
        <dbReference type="ARBA" id="ARBA00047324"/>
    </source>
</evidence>
<comment type="catalytic activity">
    <reaction evidence="25">
        <text>1,2-di-(9Z-octadecenoyl)-sn-glycero-3-phosphocholine + H2O = 1-(9Z-octadecenoyl)-sn-glycero-3-phosphocholine + (9Z)-octadecenoate + H(+)</text>
        <dbReference type="Rhea" id="RHEA:40923"/>
        <dbReference type="ChEBI" id="CHEBI:15377"/>
        <dbReference type="ChEBI" id="CHEBI:15378"/>
        <dbReference type="ChEBI" id="CHEBI:28610"/>
        <dbReference type="ChEBI" id="CHEBI:30823"/>
        <dbReference type="ChEBI" id="CHEBI:74669"/>
    </reaction>
    <physiologicalReaction direction="left-to-right" evidence="25">
        <dbReference type="Rhea" id="RHEA:40924"/>
    </physiologicalReaction>
</comment>
<comment type="catalytic activity">
    <reaction evidence="28">
        <text>a 1-acyl-sn-glycero-3-phosphocholine + H2O = sn-glycerol 3-phosphocholine + a fatty acid + H(+)</text>
        <dbReference type="Rhea" id="RHEA:15177"/>
        <dbReference type="ChEBI" id="CHEBI:15377"/>
        <dbReference type="ChEBI" id="CHEBI:15378"/>
        <dbReference type="ChEBI" id="CHEBI:16870"/>
        <dbReference type="ChEBI" id="CHEBI:28868"/>
        <dbReference type="ChEBI" id="CHEBI:58168"/>
        <dbReference type="EC" id="3.1.1.5"/>
    </reaction>
    <physiologicalReaction direction="left-to-right" evidence="28">
        <dbReference type="Rhea" id="RHEA:15178"/>
    </physiologicalReaction>
</comment>
<evidence type="ECO:0000313" key="36">
    <source>
        <dbReference type="EMBL" id="KJE91617.1"/>
    </source>
</evidence>
<evidence type="ECO:0000256" key="33">
    <source>
        <dbReference type="ARBA" id="ARBA00048939"/>
    </source>
</evidence>
<reference evidence="37" key="1">
    <citation type="submission" date="2011-02" db="EMBL/GenBank/DDBJ databases">
        <title>The Genome Sequence of Capsaspora owczarzaki ATCC 30864.</title>
        <authorList>
            <person name="Russ C."/>
            <person name="Cuomo C."/>
            <person name="Burger G."/>
            <person name="Gray M.W."/>
            <person name="Holland P.W.H."/>
            <person name="King N."/>
            <person name="Lang F.B.F."/>
            <person name="Roger A.J."/>
            <person name="Ruiz-Trillo I."/>
            <person name="Young S.K."/>
            <person name="Zeng Q."/>
            <person name="Gargeya S."/>
            <person name="Alvarado L."/>
            <person name="Berlin A."/>
            <person name="Chapman S.B."/>
            <person name="Chen Z."/>
            <person name="Freedman E."/>
            <person name="Gellesch M."/>
            <person name="Goldberg J."/>
            <person name="Griggs A."/>
            <person name="Gujja S."/>
            <person name="Heilman E."/>
            <person name="Heiman D."/>
            <person name="Howarth C."/>
            <person name="Mehta T."/>
            <person name="Neiman D."/>
            <person name="Pearson M."/>
            <person name="Roberts A."/>
            <person name="Saif S."/>
            <person name="Shea T."/>
            <person name="Shenoy N."/>
            <person name="Sisk P."/>
            <person name="Stolte C."/>
            <person name="Sykes S."/>
            <person name="White J."/>
            <person name="Yandava C."/>
            <person name="Haas B."/>
            <person name="Nusbaum C."/>
            <person name="Birren B."/>
        </authorList>
    </citation>
    <scope>NUCLEOTIDE SEQUENCE</scope>
    <source>
        <strain evidence="37">ATCC 30864</strain>
    </source>
</reference>
<dbReference type="GO" id="GO:0050253">
    <property type="term" value="F:retinyl-palmitate esterase activity"/>
    <property type="evidence" value="ECO:0007669"/>
    <property type="project" value="TreeGrafter"/>
</dbReference>
<dbReference type="OrthoDB" id="10265800at2759"/>
<comment type="catalytic activity">
    <reaction evidence="34">
        <text>1,2-dihexadecanoyl-sn-glycero-3-phosphocholine + 2 H2O = sn-glycerol 3-phosphocholine + 2 hexadecanoate + 2 H(+)</text>
        <dbReference type="Rhea" id="RHEA:40975"/>
        <dbReference type="ChEBI" id="CHEBI:7896"/>
        <dbReference type="ChEBI" id="CHEBI:15377"/>
        <dbReference type="ChEBI" id="CHEBI:15378"/>
        <dbReference type="ChEBI" id="CHEBI:16870"/>
        <dbReference type="ChEBI" id="CHEBI:72999"/>
    </reaction>
    <physiologicalReaction direction="left-to-right" evidence="34">
        <dbReference type="Rhea" id="RHEA:40976"/>
    </physiologicalReaction>
</comment>
<evidence type="ECO:0000256" key="7">
    <source>
        <dbReference type="ARBA" id="ARBA00022729"/>
    </source>
</evidence>
<evidence type="ECO:0000256" key="14">
    <source>
        <dbReference type="ARBA" id="ARBA00023408"/>
    </source>
</evidence>
<dbReference type="InterPro" id="IPR001087">
    <property type="entry name" value="GDSL"/>
</dbReference>
<keyword evidence="9" id="KW-0378">Hydrolase</keyword>
<evidence type="ECO:0000256" key="29">
    <source>
        <dbReference type="ARBA" id="ARBA00048613"/>
    </source>
</evidence>
<evidence type="ECO:0000256" key="13">
    <source>
        <dbReference type="ARBA" id="ARBA00023180"/>
    </source>
</evidence>
<evidence type="ECO:0000256" key="22">
    <source>
        <dbReference type="ARBA" id="ARBA00047459"/>
    </source>
</evidence>
<evidence type="ECO:0000256" key="1">
    <source>
        <dbReference type="ARBA" id="ARBA00004221"/>
    </source>
</evidence>
<evidence type="ECO:0000256" key="16">
    <source>
        <dbReference type="ARBA" id="ARBA00031182"/>
    </source>
</evidence>
<evidence type="ECO:0000256" key="28">
    <source>
        <dbReference type="ARBA" id="ARBA00048454"/>
    </source>
</evidence>
<comment type="catalytic activity">
    <reaction evidence="21">
        <text>1,3-dihexadecanoyl-2-(9Z-octadecenoyl)glycerol + H2O = 1-hexadecanoyl-2-(9Z-octadecenoyl)-glycerol + hexadecanoate + H(+)</text>
        <dbReference type="Rhea" id="RHEA:40979"/>
        <dbReference type="ChEBI" id="CHEBI:7896"/>
        <dbReference type="ChEBI" id="CHEBI:15377"/>
        <dbReference type="ChEBI" id="CHEBI:15378"/>
        <dbReference type="ChEBI" id="CHEBI:75585"/>
        <dbReference type="ChEBI" id="CHEBI:75688"/>
    </reaction>
    <physiologicalReaction direction="left-to-right" evidence="21">
        <dbReference type="Rhea" id="RHEA:40980"/>
    </physiologicalReaction>
</comment>
<evidence type="ECO:0000256" key="6">
    <source>
        <dbReference type="ARBA" id="ARBA00022692"/>
    </source>
</evidence>
<dbReference type="GO" id="GO:0016324">
    <property type="term" value="C:apical plasma membrane"/>
    <property type="evidence" value="ECO:0007669"/>
    <property type="project" value="UniProtKB-SubCell"/>
</dbReference>
<evidence type="ECO:0000256" key="35">
    <source>
        <dbReference type="SAM" id="Phobius"/>
    </source>
</evidence>
<gene>
    <name evidence="36" type="ORF">CAOG_002732</name>
</gene>
<comment type="catalytic activity">
    <reaction evidence="20">
        <text>1-hexadecanoyl-2-(9Z)-octadecenoyl-3-octadecanoyl-sn-glycerol + H2O = 2-(9Z-octadecenoyl)-3-octadecanoyl-sn-glycerol + hexadecanoate + H(+)</text>
        <dbReference type="Rhea" id="RHEA:41107"/>
        <dbReference type="ChEBI" id="CHEBI:7896"/>
        <dbReference type="ChEBI" id="CHEBI:15377"/>
        <dbReference type="ChEBI" id="CHEBI:15378"/>
        <dbReference type="ChEBI" id="CHEBI:75558"/>
        <dbReference type="ChEBI" id="CHEBI:77623"/>
    </reaction>
    <physiologicalReaction direction="left-to-right" evidence="20">
        <dbReference type="Rhea" id="RHEA:41108"/>
    </physiologicalReaction>
</comment>
<evidence type="ECO:0000256" key="24">
    <source>
        <dbReference type="ARBA" id="ARBA00048049"/>
    </source>
</evidence>
<dbReference type="PhylomeDB" id="A0A0D2VN33"/>
<keyword evidence="37" id="KW-1185">Reference proteome</keyword>
<evidence type="ECO:0000256" key="8">
    <source>
        <dbReference type="ARBA" id="ARBA00022737"/>
    </source>
</evidence>
<comment type="catalytic activity">
    <reaction evidence="22">
        <text>1-hexadecanoyl-2-(9Z)-octadecenoyl-3-octadecanoyl-sn-glycerol + H2O = 1-hexadecanoyl-2-(9Z-octadecenoyl)-sn-glycerol + octadecanoate + H(+)</text>
        <dbReference type="Rhea" id="RHEA:41111"/>
        <dbReference type="ChEBI" id="CHEBI:15377"/>
        <dbReference type="ChEBI" id="CHEBI:15378"/>
        <dbReference type="ChEBI" id="CHEBI:25629"/>
        <dbReference type="ChEBI" id="CHEBI:75466"/>
        <dbReference type="ChEBI" id="CHEBI:77623"/>
    </reaction>
    <physiologicalReaction direction="left-to-right" evidence="22">
        <dbReference type="Rhea" id="RHEA:41112"/>
    </physiologicalReaction>
</comment>
<keyword evidence="7" id="KW-0732">Signal</keyword>
<evidence type="ECO:0000256" key="17">
    <source>
        <dbReference type="ARBA" id="ARBA00031485"/>
    </source>
</evidence>